<dbReference type="Proteomes" id="UP000322634">
    <property type="component" value="Unassembled WGS sequence"/>
</dbReference>
<organism evidence="7 8">
    <name type="scientific">Actinomadura syzygii</name>
    <dbReference type="NCBI Taxonomy" id="1427538"/>
    <lineage>
        <taxon>Bacteria</taxon>
        <taxon>Bacillati</taxon>
        <taxon>Actinomycetota</taxon>
        <taxon>Actinomycetes</taxon>
        <taxon>Streptosporangiales</taxon>
        <taxon>Thermomonosporaceae</taxon>
        <taxon>Actinomadura</taxon>
    </lineage>
</organism>
<dbReference type="InterPro" id="IPR036271">
    <property type="entry name" value="Tet_transcr_reg_TetR-rel_C_sf"/>
</dbReference>
<dbReference type="SUPFAM" id="SSF46689">
    <property type="entry name" value="Homeodomain-like"/>
    <property type="match status" value="1"/>
</dbReference>
<dbReference type="Gene3D" id="1.10.10.60">
    <property type="entry name" value="Homeodomain-like"/>
    <property type="match status" value="1"/>
</dbReference>
<evidence type="ECO:0000256" key="5">
    <source>
        <dbReference type="SAM" id="MobiDB-lite"/>
    </source>
</evidence>
<keyword evidence="2 4" id="KW-0238">DNA-binding</keyword>
<dbReference type="Gene3D" id="1.10.357.10">
    <property type="entry name" value="Tetracycline Repressor, domain 2"/>
    <property type="match status" value="1"/>
</dbReference>
<proteinExistence type="predicted"/>
<feature type="domain" description="HTH tetR-type" evidence="6">
    <location>
        <begin position="18"/>
        <end position="78"/>
    </location>
</feature>
<dbReference type="AlphaFoldDB" id="A0A5D0TT45"/>
<feature type="region of interest" description="Disordered" evidence="5">
    <location>
        <begin position="1"/>
        <end position="20"/>
    </location>
</feature>
<evidence type="ECO:0000256" key="3">
    <source>
        <dbReference type="ARBA" id="ARBA00023163"/>
    </source>
</evidence>
<comment type="caution">
    <text evidence="7">The sequence shown here is derived from an EMBL/GenBank/DDBJ whole genome shotgun (WGS) entry which is preliminary data.</text>
</comment>
<evidence type="ECO:0000313" key="7">
    <source>
        <dbReference type="EMBL" id="TYC09027.1"/>
    </source>
</evidence>
<dbReference type="InterPro" id="IPR050109">
    <property type="entry name" value="HTH-type_TetR-like_transc_reg"/>
</dbReference>
<feature type="DNA-binding region" description="H-T-H motif" evidence="4">
    <location>
        <begin position="41"/>
        <end position="60"/>
    </location>
</feature>
<dbReference type="PANTHER" id="PTHR30055">
    <property type="entry name" value="HTH-TYPE TRANSCRIPTIONAL REGULATOR RUTR"/>
    <property type="match status" value="1"/>
</dbReference>
<dbReference type="InterPro" id="IPR009057">
    <property type="entry name" value="Homeodomain-like_sf"/>
</dbReference>
<dbReference type="EMBL" id="VSFF01000015">
    <property type="protein sequence ID" value="TYC09027.1"/>
    <property type="molecule type" value="Genomic_DNA"/>
</dbReference>
<keyword evidence="3" id="KW-0804">Transcription</keyword>
<evidence type="ECO:0000256" key="4">
    <source>
        <dbReference type="PROSITE-ProRule" id="PRU00335"/>
    </source>
</evidence>
<dbReference type="GO" id="GO:0000976">
    <property type="term" value="F:transcription cis-regulatory region binding"/>
    <property type="evidence" value="ECO:0007669"/>
    <property type="project" value="TreeGrafter"/>
</dbReference>
<dbReference type="PROSITE" id="PS50977">
    <property type="entry name" value="HTH_TETR_2"/>
    <property type="match status" value="1"/>
</dbReference>
<evidence type="ECO:0000313" key="8">
    <source>
        <dbReference type="Proteomes" id="UP000322634"/>
    </source>
</evidence>
<keyword evidence="8" id="KW-1185">Reference proteome</keyword>
<dbReference type="OrthoDB" id="3193022at2"/>
<keyword evidence="1" id="KW-0805">Transcription regulation</keyword>
<protein>
    <submittedName>
        <fullName evidence="7">TetR/AcrR family transcriptional regulator</fullName>
    </submittedName>
</protein>
<evidence type="ECO:0000259" key="6">
    <source>
        <dbReference type="PROSITE" id="PS50977"/>
    </source>
</evidence>
<reference evidence="7 8" key="1">
    <citation type="submission" date="2019-08" db="EMBL/GenBank/DDBJ databases">
        <title>Actinomadura sp. nov. CYP1-5 isolated from mountain soil.</title>
        <authorList>
            <person name="Songsumanus A."/>
            <person name="Kuncharoen N."/>
            <person name="Kudo T."/>
            <person name="Yuki M."/>
            <person name="Igarashi Y."/>
            <person name="Tanasupawat S."/>
        </authorList>
    </citation>
    <scope>NUCLEOTIDE SEQUENCE [LARGE SCALE GENOMIC DNA]</scope>
    <source>
        <strain evidence="7 8">GKU157</strain>
    </source>
</reference>
<dbReference type="SUPFAM" id="SSF48498">
    <property type="entry name" value="Tetracyclin repressor-like, C-terminal domain"/>
    <property type="match status" value="1"/>
</dbReference>
<accession>A0A5D0TT45</accession>
<dbReference type="PANTHER" id="PTHR30055:SF234">
    <property type="entry name" value="HTH-TYPE TRANSCRIPTIONAL REGULATOR BETI"/>
    <property type="match status" value="1"/>
</dbReference>
<sequence length="218" mass="24047">MSRGSSPLAEPVPAGQESGLRSRLTEAGLAAFARHGYAKTTVDDVIRQAGTSRATFYRYFENKRALFHELSGDCFRELRALADRLGALRPEEDARARLRLFLADYDALHVRFSGVIRAWTDNVAPLDPELAKEADTAFVKLVTAFCGPIDAAGTTSDVPTELRAALLYVVVERIHFYARSQYSDIDIDRLHDTLAVMIQRAFFGGGVPTGSRLRIGGR</sequence>
<name>A0A5D0TT45_9ACTN</name>
<gene>
    <name evidence="7" type="ORF">FXF65_36555</name>
</gene>
<dbReference type="InterPro" id="IPR001647">
    <property type="entry name" value="HTH_TetR"/>
</dbReference>
<evidence type="ECO:0000256" key="2">
    <source>
        <dbReference type="ARBA" id="ARBA00023125"/>
    </source>
</evidence>
<dbReference type="PRINTS" id="PR00455">
    <property type="entry name" value="HTHTETR"/>
</dbReference>
<dbReference type="GO" id="GO:0003700">
    <property type="term" value="F:DNA-binding transcription factor activity"/>
    <property type="evidence" value="ECO:0007669"/>
    <property type="project" value="TreeGrafter"/>
</dbReference>
<evidence type="ECO:0000256" key="1">
    <source>
        <dbReference type="ARBA" id="ARBA00023015"/>
    </source>
</evidence>
<dbReference type="Pfam" id="PF00440">
    <property type="entry name" value="TetR_N"/>
    <property type="match status" value="1"/>
</dbReference>